<evidence type="ECO:0000259" key="2">
    <source>
        <dbReference type="Pfam" id="PF04690"/>
    </source>
</evidence>
<dbReference type="Proteomes" id="UP000269721">
    <property type="component" value="Unassembled WGS sequence"/>
</dbReference>
<dbReference type="InterPro" id="IPR056775">
    <property type="entry name" value="YABBY_C"/>
</dbReference>
<feature type="region of interest" description="Disordered" evidence="1">
    <location>
        <begin position="1"/>
        <end position="33"/>
    </location>
</feature>
<organism evidence="3 4">
    <name type="scientific">Blyttiomyces helicus</name>
    <dbReference type="NCBI Taxonomy" id="388810"/>
    <lineage>
        <taxon>Eukaryota</taxon>
        <taxon>Fungi</taxon>
        <taxon>Fungi incertae sedis</taxon>
        <taxon>Chytridiomycota</taxon>
        <taxon>Chytridiomycota incertae sedis</taxon>
        <taxon>Chytridiomycetes</taxon>
        <taxon>Chytridiomycetes incertae sedis</taxon>
        <taxon>Blyttiomyces</taxon>
    </lineage>
</organism>
<feature type="domain" description="YABBY protein C-terminal" evidence="2">
    <location>
        <begin position="65"/>
        <end position="108"/>
    </location>
</feature>
<proteinExistence type="predicted"/>
<feature type="compositionally biased region" description="Low complexity" evidence="1">
    <location>
        <begin position="1"/>
        <end position="18"/>
    </location>
</feature>
<dbReference type="EMBL" id="KZ996597">
    <property type="protein sequence ID" value="RKO88618.1"/>
    <property type="molecule type" value="Genomic_DNA"/>
</dbReference>
<dbReference type="OrthoDB" id="667577at2759"/>
<evidence type="ECO:0000313" key="3">
    <source>
        <dbReference type="EMBL" id="RKO88618.1"/>
    </source>
</evidence>
<gene>
    <name evidence="3" type="ORF">BDK51DRAFT_46041</name>
</gene>
<dbReference type="Pfam" id="PF04690">
    <property type="entry name" value="YABBY"/>
    <property type="match status" value="1"/>
</dbReference>
<name>A0A4P9WBR8_9FUNG</name>
<sequence>MPPKAAAATPPAATATAKVTKKKAAKKAGGPAKTSAYNRFMWRSSASLPIPTVPSTSAVTSLTRTTSPSLFPLSQKTEIQRVKAASPDLDHKAAFTLAAKNWATSPDNPKAAK</sequence>
<evidence type="ECO:0000313" key="4">
    <source>
        <dbReference type="Proteomes" id="UP000269721"/>
    </source>
</evidence>
<keyword evidence="4" id="KW-1185">Reference proteome</keyword>
<dbReference type="AlphaFoldDB" id="A0A4P9WBR8"/>
<evidence type="ECO:0000256" key="1">
    <source>
        <dbReference type="SAM" id="MobiDB-lite"/>
    </source>
</evidence>
<protein>
    <recommendedName>
        <fullName evidence="2">YABBY protein C-terminal domain-containing protein</fullName>
    </recommendedName>
</protein>
<reference evidence="4" key="1">
    <citation type="journal article" date="2018" name="Nat. Microbiol.">
        <title>Leveraging single-cell genomics to expand the fungal tree of life.</title>
        <authorList>
            <person name="Ahrendt S.R."/>
            <person name="Quandt C.A."/>
            <person name="Ciobanu D."/>
            <person name="Clum A."/>
            <person name="Salamov A."/>
            <person name="Andreopoulos B."/>
            <person name="Cheng J.F."/>
            <person name="Woyke T."/>
            <person name="Pelin A."/>
            <person name="Henrissat B."/>
            <person name="Reynolds N.K."/>
            <person name="Benny G.L."/>
            <person name="Smith M.E."/>
            <person name="James T.Y."/>
            <person name="Grigoriev I.V."/>
        </authorList>
    </citation>
    <scope>NUCLEOTIDE SEQUENCE [LARGE SCALE GENOMIC DNA]</scope>
</reference>
<accession>A0A4P9WBR8</accession>